<evidence type="ECO:0000256" key="6">
    <source>
        <dbReference type="ARBA" id="ARBA00022723"/>
    </source>
</evidence>
<evidence type="ECO:0000259" key="17">
    <source>
        <dbReference type="Pfam" id="PF02896"/>
    </source>
</evidence>
<dbReference type="GO" id="GO:0046872">
    <property type="term" value="F:metal ion binding"/>
    <property type="evidence" value="ECO:0007669"/>
    <property type="project" value="UniProtKB-UniRule"/>
</dbReference>
<comment type="cofactor">
    <cofactor evidence="1 11 14">
        <name>Mg(2+)</name>
        <dbReference type="ChEBI" id="CHEBI:18420"/>
    </cofactor>
</comment>
<feature type="binding site" evidence="13">
    <location>
        <position position="616"/>
    </location>
    <ligand>
        <name>substrate</name>
    </ligand>
</feature>
<name>A0A429Z4V8_9ENTE</name>
<evidence type="ECO:0000256" key="9">
    <source>
        <dbReference type="ARBA" id="ARBA00022840"/>
    </source>
</evidence>
<dbReference type="PANTHER" id="PTHR22931">
    <property type="entry name" value="PHOSPHOENOLPYRUVATE DIKINASE-RELATED"/>
    <property type="match status" value="1"/>
</dbReference>
<feature type="domain" description="PEP-utilising enzyme mobile" evidence="15">
    <location>
        <begin position="421"/>
        <end position="502"/>
    </location>
</feature>
<feature type="domain" description="Pyruvate phosphate dikinase AMP/ATP-binding" evidence="16">
    <location>
        <begin position="56"/>
        <end position="295"/>
    </location>
</feature>
<dbReference type="RefSeq" id="WP_125943807.1">
    <property type="nucleotide sequence ID" value="NZ_PXZH01000006.1"/>
</dbReference>
<dbReference type="InterPro" id="IPR040442">
    <property type="entry name" value="Pyrv_kinase-like_dom_sf"/>
</dbReference>
<organism evidence="18 19">
    <name type="scientific">Vagococcus humatus</name>
    <dbReference type="NCBI Taxonomy" id="1889241"/>
    <lineage>
        <taxon>Bacteria</taxon>
        <taxon>Bacillati</taxon>
        <taxon>Bacillota</taxon>
        <taxon>Bacilli</taxon>
        <taxon>Lactobacillales</taxon>
        <taxon>Enterococcaceae</taxon>
        <taxon>Vagococcus</taxon>
    </lineage>
</organism>
<dbReference type="NCBIfam" id="TIGR01828">
    <property type="entry name" value="pyru_phos_dikin"/>
    <property type="match status" value="1"/>
</dbReference>
<dbReference type="EMBL" id="PXZH01000006">
    <property type="protein sequence ID" value="RST88714.1"/>
    <property type="molecule type" value="Genomic_DNA"/>
</dbReference>
<keyword evidence="8 18" id="KW-0418">Kinase</keyword>
<dbReference type="InterPro" id="IPR008279">
    <property type="entry name" value="PEP-util_enz_mobile_dom"/>
</dbReference>
<dbReference type="InterPro" id="IPR010121">
    <property type="entry name" value="Pyruvate_phosphate_dikinase"/>
</dbReference>
<feature type="binding site" evidence="13">
    <location>
        <position position="766"/>
    </location>
    <ligand>
        <name>substrate</name>
    </ligand>
</feature>
<dbReference type="InterPro" id="IPR018274">
    <property type="entry name" value="PEP_util_AS"/>
</dbReference>
<keyword evidence="5" id="KW-0808">Transferase</keyword>
<feature type="binding site" evidence="13">
    <location>
        <position position="560"/>
    </location>
    <ligand>
        <name>substrate</name>
    </ligand>
</feature>
<evidence type="ECO:0000256" key="4">
    <source>
        <dbReference type="ARBA" id="ARBA00020138"/>
    </source>
</evidence>
<keyword evidence="7" id="KW-0547">Nucleotide-binding</keyword>
<dbReference type="GO" id="GO:0050242">
    <property type="term" value="F:pyruvate, phosphate dikinase activity"/>
    <property type="evidence" value="ECO:0007669"/>
    <property type="project" value="UniProtKB-UniRule"/>
</dbReference>
<dbReference type="NCBIfam" id="NF004531">
    <property type="entry name" value="PRK05878.1"/>
    <property type="match status" value="1"/>
</dbReference>
<dbReference type="Gene3D" id="1.20.80.30">
    <property type="match status" value="1"/>
</dbReference>
<dbReference type="InterPro" id="IPR002192">
    <property type="entry name" value="PPDK_AMP/ATP-bd"/>
</dbReference>
<comment type="similarity">
    <text evidence="2 11">Belongs to the PEP-utilizing enzyme family.</text>
</comment>
<dbReference type="PROSITE" id="PS00742">
    <property type="entry name" value="PEP_ENZYMES_2"/>
    <property type="match status" value="1"/>
</dbReference>
<evidence type="ECO:0000256" key="11">
    <source>
        <dbReference type="PIRNR" id="PIRNR000853"/>
    </source>
</evidence>
<keyword evidence="6 14" id="KW-0479">Metal-binding</keyword>
<evidence type="ECO:0000256" key="5">
    <source>
        <dbReference type="ARBA" id="ARBA00022679"/>
    </source>
</evidence>
<proteinExistence type="inferred from homology"/>
<evidence type="ECO:0000256" key="14">
    <source>
        <dbReference type="PIRSR" id="PIRSR000853-3"/>
    </source>
</evidence>
<dbReference type="InterPro" id="IPR036637">
    <property type="entry name" value="Phosphohistidine_dom_sf"/>
</dbReference>
<evidence type="ECO:0000256" key="13">
    <source>
        <dbReference type="PIRSR" id="PIRSR000853-2"/>
    </source>
</evidence>
<evidence type="ECO:0000256" key="10">
    <source>
        <dbReference type="ARBA" id="ARBA00022842"/>
    </source>
</evidence>
<dbReference type="InterPro" id="IPR013815">
    <property type="entry name" value="ATP_grasp_subdomain_1"/>
</dbReference>
<dbReference type="PANTHER" id="PTHR22931:SF9">
    <property type="entry name" value="PYRUVATE, PHOSPHATE DIKINASE 1, CHLOROPLASTIC"/>
    <property type="match status" value="1"/>
</dbReference>
<sequence>MQKNVFQFNEGNAKMRETLGGKGANLAEMVNMGLPVPQGFTITTQACMNYLTNGNQLQDDLKEEIQQALHTLEEQSGKKFNDMTNPLLISVRSGAVFSMPGMMDTILNLGLNDQTVKVLAEKTGDERFAYDCYRRLLQMFGDVVYGIEANRFEQYLDYLKDQYHYQSDTDFTAADLKQIVKVYKEIYQEAIQKEFPQEPTEQLYAAIEAVFSSWNNHRATIYRNAHGIAHDLGTAVNIQMMVFGNSGANSGTGVAFTRNPSTGENKLFGEYLMNAQGEDVVAGIRTPSSIEHLNETLPEVYQQFVNIADKLEKHYKDMQDIEFTIEDKKLYMLQTRNGKRTAQAAFQVAYDLAKEGLISKEEALMRIEPEMIDQLLHPVFKTQDLKGAVVIGQGLAASPGAATGKIVFDTLQAKRLTEAGEKVILVRQETSPEDVEGMLISEAIVTSRGGMTSHAAVVARGMGTCCVAGCSDLKVNETTRSVQYEGGTLTEGDIISVDGSKGVIYLGEIAAENNEETEVFKEMMNWADQMATMKVRANAETIQDIRTAIHFGAAGIGLARTEHMFFEGPRLQAMRRLILANTARERQKPLEKLLEIQQEDFYQMFKEVETRGIVVRLLDPPLHEFLPHTADEIKEVAKQADMSEEELLVRIKELTETNPMLGHRGCRLGITFPEIYEMQVEAIITSACRLHEEGIPIQPEIMIPLIGTKEELSYLRELLEKKIEDTLKQLSNQIPYQLGTMIEIPRACLVADDIAQEADFFSFGTNDLTQMTFGYSRDDAGKFIHQYKRQGILKADPFVHVDEEGVGALMEMAVNKGRITKPELKIGVCGEVGGDPQSIQFFQTLGLNYVSCSPYRVPAARLSVAQAAISASNK</sequence>
<evidence type="ECO:0000256" key="12">
    <source>
        <dbReference type="PIRSR" id="PIRSR000853-1"/>
    </source>
</evidence>
<dbReference type="AlphaFoldDB" id="A0A429Z4V8"/>
<dbReference type="PROSITE" id="PS00370">
    <property type="entry name" value="PEP_ENZYMES_PHOS_SITE"/>
    <property type="match status" value="1"/>
</dbReference>
<feature type="binding site" evidence="14">
    <location>
        <position position="743"/>
    </location>
    <ligand>
        <name>Mg(2+)</name>
        <dbReference type="ChEBI" id="CHEBI:18420"/>
    </ligand>
</feature>
<dbReference type="Gene3D" id="3.30.1490.20">
    <property type="entry name" value="ATP-grasp fold, A domain"/>
    <property type="match status" value="1"/>
</dbReference>
<keyword evidence="19" id="KW-1185">Reference proteome</keyword>
<feature type="binding site" evidence="13">
    <location>
        <position position="765"/>
    </location>
    <ligand>
        <name>substrate</name>
    </ligand>
</feature>
<dbReference type="Pfam" id="PF02896">
    <property type="entry name" value="PEP-utilizers_C"/>
    <property type="match status" value="1"/>
</dbReference>
<accession>A0A429Z4V8</accession>
<evidence type="ECO:0000256" key="3">
    <source>
        <dbReference type="ARBA" id="ARBA00011994"/>
    </source>
</evidence>
<feature type="domain" description="PEP-utilising enzyme C-terminal" evidence="17">
    <location>
        <begin position="515"/>
        <end position="867"/>
    </location>
</feature>
<feature type="domain" description="Pyruvate phosphate dikinase AMP/ATP-binding" evidence="16">
    <location>
        <begin position="17"/>
        <end position="55"/>
    </location>
</feature>
<dbReference type="PIRSF" id="PIRSF000853">
    <property type="entry name" value="PPDK"/>
    <property type="match status" value="1"/>
</dbReference>
<feature type="binding site" evidence="13">
    <location>
        <position position="743"/>
    </location>
    <ligand>
        <name>substrate</name>
    </ligand>
</feature>
<dbReference type="GO" id="GO:0016301">
    <property type="term" value="F:kinase activity"/>
    <property type="evidence" value="ECO:0007669"/>
    <property type="project" value="UniProtKB-UniRule"/>
</dbReference>
<keyword evidence="9" id="KW-0067">ATP-binding</keyword>
<dbReference type="SUPFAM" id="SSF52009">
    <property type="entry name" value="Phosphohistidine domain"/>
    <property type="match status" value="1"/>
</dbReference>
<feature type="active site" description="Tele-phosphohistidine intermediate" evidence="12">
    <location>
        <position position="454"/>
    </location>
</feature>
<comment type="caution">
    <text evidence="18">The sequence shown here is derived from an EMBL/GenBank/DDBJ whole genome shotgun (WGS) entry which is preliminary data.</text>
</comment>
<feature type="domain" description="Pyruvate phosphate dikinase AMP/ATP-binding" evidence="16">
    <location>
        <begin position="302"/>
        <end position="347"/>
    </location>
</feature>
<feature type="binding site" evidence="13">
    <location>
        <position position="767"/>
    </location>
    <ligand>
        <name>substrate</name>
    </ligand>
</feature>
<protein>
    <recommendedName>
        <fullName evidence="4 11">Pyruvate, phosphate dikinase</fullName>
        <ecNumber evidence="3 11">2.7.9.1</ecNumber>
    </recommendedName>
</protein>
<evidence type="ECO:0000313" key="18">
    <source>
        <dbReference type="EMBL" id="RST88714.1"/>
    </source>
</evidence>
<evidence type="ECO:0000259" key="16">
    <source>
        <dbReference type="Pfam" id="PF01326"/>
    </source>
</evidence>
<dbReference type="Gene3D" id="3.50.30.10">
    <property type="entry name" value="Phosphohistidine domain"/>
    <property type="match status" value="1"/>
</dbReference>
<dbReference type="Pfam" id="PF01326">
    <property type="entry name" value="PPDK_N"/>
    <property type="match status" value="3"/>
</dbReference>
<gene>
    <name evidence="18" type="primary">ppdK</name>
    <name evidence="18" type="ORF">C7P63_08915</name>
</gene>
<dbReference type="InterPro" id="IPR015813">
    <property type="entry name" value="Pyrv/PenolPyrv_kinase-like_dom"/>
</dbReference>
<feature type="binding site" evidence="14">
    <location>
        <position position="767"/>
    </location>
    <ligand>
        <name>Mg(2+)</name>
        <dbReference type="ChEBI" id="CHEBI:18420"/>
    </ligand>
</feature>
<dbReference type="GO" id="GO:0005524">
    <property type="term" value="F:ATP binding"/>
    <property type="evidence" value="ECO:0007669"/>
    <property type="project" value="UniProtKB-UniRule"/>
</dbReference>
<evidence type="ECO:0000256" key="1">
    <source>
        <dbReference type="ARBA" id="ARBA00001946"/>
    </source>
</evidence>
<dbReference type="SUPFAM" id="SSF56059">
    <property type="entry name" value="Glutathione synthetase ATP-binding domain-like"/>
    <property type="match status" value="1"/>
</dbReference>
<feature type="active site" description="Proton donor" evidence="12">
    <location>
        <position position="829"/>
    </location>
</feature>
<dbReference type="Gene3D" id="3.20.20.60">
    <property type="entry name" value="Phosphoenolpyruvate-binding domains"/>
    <property type="match status" value="1"/>
</dbReference>
<dbReference type="Proteomes" id="UP000277864">
    <property type="component" value="Unassembled WGS sequence"/>
</dbReference>
<evidence type="ECO:0000256" key="8">
    <source>
        <dbReference type="ARBA" id="ARBA00022777"/>
    </source>
</evidence>
<dbReference type="OrthoDB" id="9765468at2"/>
<reference evidence="18 19" key="1">
    <citation type="submission" date="2018-03" db="EMBL/GenBank/DDBJ databases">
        <authorList>
            <person name="Gulvik C.A."/>
        </authorList>
    </citation>
    <scope>NUCLEOTIDE SEQUENCE [LARGE SCALE GENOMIC DNA]</scope>
    <source>
        <strain evidence="18 19">JCM 31581</strain>
    </source>
</reference>
<dbReference type="SUPFAM" id="SSF51621">
    <property type="entry name" value="Phosphoenolpyruvate/pyruvate domain"/>
    <property type="match status" value="1"/>
</dbReference>
<dbReference type="EC" id="2.7.9.1" evidence="3 11"/>
<keyword evidence="18" id="KW-0670">Pyruvate</keyword>
<evidence type="ECO:0000259" key="15">
    <source>
        <dbReference type="Pfam" id="PF00391"/>
    </source>
</evidence>
<dbReference type="InterPro" id="IPR023151">
    <property type="entry name" value="PEP_util_CS"/>
</dbReference>
<evidence type="ECO:0000313" key="19">
    <source>
        <dbReference type="Proteomes" id="UP000277864"/>
    </source>
</evidence>
<evidence type="ECO:0000256" key="2">
    <source>
        <dbReference type="ARBA" id="ARBA00007837"/>
    </source>
</evidence>
<dbReference type="Pfam" id="PF00391">
    <property type="entry name" value="PEP-utilizers"/>
    <property type="match status" value="1"/>
</dbReference>
<dbReference type="Gene3D" id="1.10.189.10">
    <property type="entry name" value="Pyruvate Phosphate Dikinase, domain 2"/>
    <property type="match status" value="1"/>
</dbReference>
<evidence type="ECO:0000256" key="7">
    <source>
        <dbReference type="ARBA" id="ARBA00022741"/>
    </source>
</evidence>
<comment type="catalytic activity">
    <reaction evidence="11">
        <text>pyruvate + phosphate + ATP = phosphoenolpyruvate + AMP + diphosphate + H(+)</text>
        <dbReference type="Rhea" id="RHEA:10756"/>
        <dbReference type="ChEBI" id="CHEBI:15361"/>
        <dbReference type="ChEBI" id="CHEBI:15378"/>
        <dbReference type="ChEBI" id="CHEBI:30616"/>
        <dbReference type="ChEBI" id="CHEBI:33019"/>
        <dbReference type="ChEBI" id="CHEBI:43474"/>
        <dbReference type="ChEBI" id="CHEBI:58702"/>
        <dbReference type="ChEBI" id="CHEBI:456215"/>
        <dbReference type="EC" id="2.7.9.1"/>
    </reaction>
</comment>
<keyword evidence="10 14" id="KW-0460">Magnesium</keyword>
<dbReference type="Gene3D" id="3.30.470.20">
    <property type="entry name" value="ATP-grasp fold, B domain"/>
    <property type="match status" value="1"/>
</dbReference>
<feature type="binding site" evidence="13">
    <location>
        <position position="764"/>
    </location>
    <ligand>
        <name>substrate</name>
    </ligand>
</feature>
<dbReference type="InterPro" id="IPR000121">
    <property type="entry name" value="PEP_util_C"/>
</dbReference>